<dbReference type="InterPro" id="IPR038721">
    <property type="entry name" value="IS701-like_DDE_dom"/>
</dbReference>
<evidence type="ECO:0000313" key="2">
    <source>
        <dbReference type="EMBL" id="MCQ1538953.1"/>
    </source>
</evidence>
<evidence type="ECO:0000259" key="1">
    <source>
        <dbReference type="Pfam" id="PF13546"/>
    </source>
</evidence>
<accession>A0ABD4TME7</accession>
<gene>
    <name evidence="2" type="ORF">FTO68_08160</name>
</gene>
<dbReference type="AlphaFoldDB" id="A0ABD4TME7"/>
<dbReference type="Proteomes" id="UP001524383">
    <property type="component" value="Unassembled WGS sequence"/>
</dbReference>
<protein>
    <submittedName>
        <fullName evidence="2">Transposase</fullName>
    </submittedName>
</protein>
<comment type="caution">
    <text evidence="2">The sequence shown here is derived from an EMBL/GenBank/DDBJ whole genome shotgun (WGS) entry which is preliminary data.</text>
</comment>
<organism evidence="2 3">
    <name type="scientific">Methanocalculus taiwanensis</name>
    <dbReference type="NCBI Taxonomy" id="106207"/>
    <lineage>
        <taxon>Archaea</taxon>
        <taxon>Methanobacteriati</taxon>
        <taxon>Methanobacteriota</taxon>
        <taxon>Stenosarchaea group</taxon>
        <taxon>Methanomicrobia</taxon>
        <taxon>Methanomicrobiales</taxon>
        <taxon>Methanocalculaceae</taxon>
        <taxon>Methanocalculus</taxon>
    </lineage>
</organism>
<dbReference type="PANTHER" id="PTHR33627">
    <property type="entry name" value="TRANSPOSASE"/>
    <property type="match status" value="1"/>
</dbReference>
<feature type="domain" description="Transposase IS701-like DDE" evidence="1">
    <location>
        <begin position="12"/>
        <end position="174"/>
    </location>
</feature>
<evidence type="ECO:0000313" key="3">
    <source>
        <dbReference type="Proteomes" id="UP001524383"/>
    </source>
</evidence>
<dbReference type="EMBL" id="VOTZ01000017">
    <property type="protein sequence ID" value="MCQ1538953.1"/>
    <property type="molecule type" value="Genomic_DNA"/>
</dbReference>
<proteinExistence type="predicted"/>
<dbReference type="InterPro" id="IPR039365">
    <property type="entry name" value="IS701-like"/>
</dbReference>
<dbReference type="Pfam" id="PF13546">
    <property type="entry name" value="DDE_5"/>
    <property type="match status" value="1"/>
</dbReference>
<sequence length="180" mass="20389">MIMEQGWRIIGKKGALVIDECGNPKAGKHSVAVYRQYCGNIGKVDNCQVGVFMAYVKGNRRLLLNHRLYIPADWINDPARCDAAGIPKEHQVFKTKAELAYEMIGEAKKTKIPFTHIAMDGFYGKHPWLLTQLEKDNVTYVADVGSDTRVYCEPPEYQIPRRKGTRGRVPIHTKVVNTRS</sequence>
<reference evidence="2 3" key="1">
    <citation type="submission" date="2019-08" db="EMBL/GenBank/DDBJ databases">
        <authorList>
            <person name="Chen S.-C."/>
            <person name="Lai M.-C."/>
            <person name="You Y.-T."/>
        </authorList>
    </citation>
    <scope>NUCLEOTIDE SEQUENCE [LARGE SCALE GENOMIC DNA]</scope>
    <source>
        <strain evidence="2 3">P2F9704a</strain>
    </source>
</reference>
<dbReference type="PANTHER" id="PTHR33627:SF1">
    <property type="entry name" value="TRANSPOSASE"/>
    <property type="match status" value="1"/>
</dbReference>
<name>A0ABD4TME7_9EURY</name>
<feature type="non-terminal residue" evidence="2">
    <location>
        <position position="180"/>
    </location>
</feature>
<keyword evidence="3" id="KW-1185">Reference proteome</keyword>